<dbReference type="InterPro" id="IPR051291">
    <property type="entry name" value="CIMAP"/>
</dbReference>
<proteinExistence type="predicted"/>
<accession>A0A8C3CWM2</accession>
<sequence>MDGAFVGTWRPHRPRGPIMAQFTSPGPKYSIPGATGFVGHSPIKSRAPAYTCRGTKPPVIGSCGPGPRYFVEPDITRTGKYVPPGAHIRGLPKINTEVTPGPSDYHTETSNKHVFKSAASHSGPHYSPSLFTPPAGPGTYTLPRLMGPNTAYTTASPCYSMKWKSKHDRFDADLSKTPGPAAFPKIEVDTYKRRAPIYTMGVQTRIGGDRTCKPGPADYCTGKVTLIKPQAPETTFGIRHSIYTTPLIVE</sequence>
<reference evidence="1" key="1">
    <citation type="submission" date="2018-09" db="EMBL/GenBank/DDBJ databases">
        <title>Common duck and Muscovy duck high density SNP chip.</title>
        <authorList>
            <person name="Vignal A."/>
            <person name="Thebault N."/>
            <person name="Warren W.C."/>
        </authorList>
    </citation>
    <scope>NUCLEOTIDE SEQUENCE [LARGE SCALE GENOMIC DNA]</scope>
</reference>
<dbReference type="Proteomes" id="UP000694556">
    <property type="component" value="Chromosome 5"/>
</dbReference>
<reference evidence="1" key="3">
    <citation type="submission" date="2025-09" db="UniProtKB">
        <authorList>
            <consortium name="Ensembl"/>
        </authorList>
    </citation>
    <scope>IDENTIFICATION</scope>
</reference>
<name>A0A8C3CWM2_CAIMO</name>
<evidence type="ECO:0000313" key="1">
    <source>
        <dbReference type="Ensembl" id="ENSCMMP00000024723.1"/>
    </source>
</evidence>
<keyword evidence="2" id="KW-1185">Reference proteome</keyword>
<dbReference type="PANTHER" id="PTHR21580">
    <property type="entry name" value="SHIPPO-1-RELATED"/>
    <property type="match status" value="1"/>
</dbReference>
<dbReference type="Ensembl" id="ENSCMMT00000027033.1">
    <property type="protein sequence ID" value="ENSCMMP00000024723.1"/>
    <property type="gene ID" value="ENSCMMG00000015294.1"/>
</dbReference>
<dbReference type="InterPro" id="IPR010736">
    <property type="entry name" value="SHIPPO-rpt"/>
</dbReference>
<organism evidence="1 2">
    <name type="scientific">Cairina moschata</name>
    <name type="common">Muscovy duck</name>
    <dbReference type="NCBI Taxonomy" id="8855"/>
    <lineage>
        <taxon>Eukaryota</taxon>
        <taxon>Metazoa</taxon>
        <taxon>Chordata</taxon>
        <taxon>Craniata</taxon>
        <taxon>Vertebrata</taxon>
        <taxon>Euteleostomi</taxon>
        <taxon>Archelosauria</taxon>
        <taxon>Archosauria</taxon>
        <taxon>Dinosauria</taxon>
        <taxon>Saurischia</taxon>
        <taxon>Theropoda</taxon>
        <taxon>Coelurosauria</taxon>
        <taxon>Aves</taxon>
        <taxon>Neognathae</taxon>
        <taxon>Galloanserae</taxon>
        <taxon>Anseriformes</taxon>
        <taxon>Anatidae</taxon>
        <taxon>Anatinae</taxon>
        <taxon>Cairina</taxon>
    </lineage>
</organism>
<reference evidence="1" key="2">
    <citation type="submission" date="2025-08" db="UniProtKB">
        <authorList>
            <consortium name="Ensembl"/>
        </authorList>
    </citation>
    <scope>IDENTIFICATION</scope>
</reference>
<dbReference type="GO" id="GO:0005856">
    <property type="term" value="C:cytoskeleton"/>
    <property type="evidence" value="ECO:0007669"/>
    <property type="project" value="TreeGrafter"/>
</dbReference>
<dbReference type="AlphaFoldDB" id="A0A8C3CWM2"/>
<dbReference type="Pfam" id="PF07004">
    <property type="entry name" value="SHIPPO-rpt"/>
    <property type="match status" value="3"/>
</dbReference>
<evidence type="ECO:0000313" key="2">
    <source>
        <dbReference type="Proteomes" id="UP000694556"/>
    </source>
</evidence>
<protein>
    <submittedName>
        <fullName evidence="1">Outer dense fiber of sperm tails 3</fullName>
    </submittedName>
</protein>
<dbReference type="PANTHER" id="PTHR21580:SF28">
    <property type="entry name" value="BOREALIN N-TERMINAL DOMAIN-CONTAINING PROTEIN-RELATED"/>
    <property type="match status" value="1"/>
</dbReference>